<dbReference type="EMBL" id="CP159534">
    <property type="protein sequence ID" value="XCJ68523.1"/>
    <property type="molecule type" value="Genomic_DNA"/>
</dbReference>
<accession>A0AAU8IKY2</accession>
<evidence type="ECO:0000313" key="2">
    <source>
        <dbReference type="EMBL" id="XCJ68523.1"/>
    </source>
</evidence>
<feature type="chain" id="PRO_5043560490" description="Lipoprotein" evidence="1">
    <location>
        <begin position="26"/>
        <end position="300"/>
    </location>
</feature>
<feature type="signal peptide" evidence="1">
    <location>
        <begin position="1"/>
        <end position="25"/>
    </location>
</feature>
<dbReference type="RefSeq" id="WP_353940209.1">
    <property type="nucleotide sequence ID" value="NZ_CP159534.1"/>
</dbReference>
<protein>
    <recommendedName>
        <fullName evidence="3">Lipoprotein</fullName>
    </recommendedName>
</protein>
<keyword evidence="1" id="KW-0732">Signal</keyword>
<organism evidence="2">
    <name type="scientific">Streptomyces tabacisoli</name>
    <dbReference type="NCBI Taxonomy" id="3156398"/>
    <lineage>
        <taxon>Bacteria</taxon>
        <taxon>Bacillati</taxon>
        <taxon>Actinomycetota</taxon>
        <taxon>Actinomycetes</taxon>
        <taxon>Kitasatosporales</taxon>
        <taxon>Streptomycetaceae</taxon>
        <taxon>Streptomyces</taxon>
    </lineage>
</organism>
<gene>
    <name evidence="2" type="ORF">ABII15_00500</name>
</gene>
<name>A0AAU8IKY2_9ACTN</name>
<evidence type="ECO:0008006" key="3">
    <source>
        <dbReference type="Google" id="ProtNLM"/>
    </source>
</evidence>
<dbReference type="PROSITE" id="PS51257">
    <property type="entry name" value="PROKAR_LIPOPROTEIN"/>
    <property type="match status" value="1"/>
</dbReference>
<dbReference type="AlphaFoldDB" id="A0AAU8IKY2"/>
<sequence>MRIRTPRIAALMVTVSLLCGLGAVAGCGSQQEQTGSSDKDALTRRARQVATAWDGSPAAATWRAGYYPMGELVQLPEGGLHDAADKQAYEKRNFLLHGTLPDAGAKVGRVRWSPSDSLTRPLVGAADSYQSLAATHSKESPHLTVTGVKLGIMTAPTSRGPASVPAWLFTLDGYDTPLRQAAAVRSKFPTPPIKPAHDLPGYPIEHLVRISADGRAVSVLTLHGACDEGSVVDAWETHGSVVLAARIKHRQSSGNCTKQALFQKVTVQLKRPLGNRVLLDGLTATPVVYRGLRGTSPGTS</sequence>
<evidence type="ECO:0000256" key="1">
    <source>
        <dbReference type="SAM" id="SignalP"/>
    </source>
</evidence>
<dbReference type="KEGG" id="stac:ABII15_00500"/>
<reference evidence="2" key="1">
    <citation type="submission" date="2024-06" db="EMBL/GenBank/DDBJ databases">
        <title>Streptomyces sp. strain HUAS MG91 genome sequences.</title>
        <authorList>
            <person name="Mo P."/>
        </authorList>
    </citation>
    <scope>NUCLEOTIDE SEQUENCE</scope>
    <source>
        <strain evidence="2">HUAS MG91</strain>
    </source>
</reference>
<proteinExistence type="predicted"/>